<dbReference type="PANTHER" id="PTHR33495:SF2">
    <property type="entry name" value="ANTI-SIGMA FACTOR ANTAGONIST TM_1081-RELATED"/>
    <property type="match status" value="1"/>
</dbReference>
<sequence>MKVITLINATCYRCRHGCFRGSCLLKCFFSEAFQYIHREDELIICPTENLTLMNTQRYCGFSCNFVDDFLQDKHKITFDFSKVTFMDSTGLSVLVRLFKITRNLAKEFRIIEASPFIKDVFTHTKLNKIIHVQ</sequence>
<evidence type="ECO:0000313" key="3">
    <source>
        <dbReference type="Proteomes" id="UP000430670"/>
    </source>
</evidence>
<protein>
    <submittedName>
        <fullName evidence="2">STAS domain-containing protein</fullName>
    </submittedName>
</protein>
<gene>
    <name evidence="2" type="ORF">GJ688_09265</name>
</gene>
<comment type="caution">
    <text evidence="2">The sequence shown here is derived from an EMBL/GenBank/DDBJ whole genome shotgun (WGS) entry which is preliminary data.</text>
</comment>
<feature type="domain" description="STAS" evidence="1">
    <location>
        <begin position="76"/>
        <end position="133"/>
    </location>
</feature>
<dbReference type="InterPro" id="IPR002645">
    <property type="entry name" value="STAS_dom"/>
</dbReference>
<keyword evidence="3" id="KW-1185">Reference proteome</keyword>
<dbReference type="PANTHER" id="PTHR33495">
    <property type="entry name" value="ANTI-SIGMA FACTOR ANTAGONIST TM_1081-RELATED-RELATED"/>
    <property type="match status" value="1"/>
</dbReference>
<dbReference type="EMBL" id="WNKU01000009">
    <property type="protein sequence ID" value="MTV49166.1"/>
    <property type="molecule type" value="Genomic_DNA"/>
</dbReference>
<evidence type="ECO:0000313" key="2">
    <source>
        <dbReference type="EMBL" id="MTV49166.1"/>
    </source>
</evidence>
<evidence type="ECO:0000259" key="1">
    <source>
        <dbReference type="PROSITE" id="PS50801"/>
    </source>
</evidence>
<name>A0A6I3SK50_HELMO</name>
<reference evidence="2 3" key="1">
    <citation type="submission" date="2019-11" db="EMBL/GenBank/DDBJ databases">
        <title>Whole-genome sequence of a the green, strictly anaerobic photosynthetic bacterium Heliobacillus mobilis DSM 6151.</title>
        <authorList>
            <person name="Kyndt J.A."/>
            <person name="Meyer T.E."/>
        </authorList>
    </citation>
    <scope>NUCLEOTIDE SEQUENCE [LARGE SCALE GENOMIC DNA]</scope>
    <source>
        <strain evidence="2 3">DSM 6151</strain>
    </source>
</reference>
<dbReference type="Pfam" id="PF01740">
    <property type="entry name" value="STAS"/>
    <property type="match status" value="1"/>
</dbReference>
<dbReference type="PROSITE" id="PS50801">
    <property type="entry name" value="STAS"/>
    <property type="match status" value="1"/>
</dbReference>
<dbReference type="InterPro" id="IPR036513">
    <property type="entry name" value="STAS_dom_sf"/>
</dbReference>
<dbReference type="SUPFAM" id="SSF52091">
    <property type="entry name" value="SpoIIaa-like"/>
    <property type="match status" value="1"/>
</dbReference>
<proteinExistence type="predicted"/>
<dbReference type="Gene3D" id="3.30.750.24">
    <property type="entry name" value="STAS domain"/>
    <property type="match status" value="1"/>
</dbReference>
<dbReference type="Proteomes" id="UP000430670">
    <property type="component" value="Unassembled WGS sequence"/>
</dbReference>
<organism evidence="2 3">
    <name type="scientific">Heliobacterium mobile</name>
    <name type="common">Heliobacillus mobilis</name>
    <dbReference type="NCBI Taxonomy" id="28064"/>
    <lineage>
        <taxon>Bacteria</taxon>
        <taxon>Bacillati</taxon>
        <taxon>Bacillota</taxon>
        <taxon>Clostridia</taxon>
        <taxon>Eubacteriales</taxon>
        <taxon>Heliobacteriaceae</taxon>
        <taxon>Heliobacterium</taxon>
    </lineage>
</organism>
<accession>A0A6I3SK50</accession>
<dbReference type="OrthoDB" id="9794628at2"/>
<dbReference type="GO" id="GO:0043856">
    <property type="term" value="F:anti-sigma factor antagonist activity"/>
    <property type="evidence" value="ECO:0007669"/>
    <property type="project" value="TreeGrafter"/>
</dbReference>
<dbReference type="AlphaFoldDB" id="A0A6I3SK50"/>
<dbReference type="CDD" id="cd07043">
    <property type="entry name" value="STAS_anti-anti-sigma_factors"/>
    <property type="match status" value="1"/>
</dbReference>